<protein>
    <submittedName>
        <fullName evidence="2">Zinc-binding dehydrogenase</fullName>
    </submittedName>
</protein>
<dbReference type="InterPro" id="IPR013149">
    <property type="entry name" value="ADH-like_C"/>
</dbReference>
<evidence type="ECO:0000259" key="1">
    <source>
        <dbReference type="SMART" id="SM00829"/>
    </source>
</evidence>
<reference evidence="2 3" key="1">
    <citation type="submission" date="2019-11" db="EMBL/GenBank/DDBJ databases">
        <title>Genome sequences of 17 halophilic strains isolated from different environments.</title>
        <authorList>
            <person name="Furrow R.E."/>
        </authorList>
    </citation>
    <scope>NUCLEOTIDE SEQUENCE [LARGE SCALE GENOMIC DNA]</scope>
    <source>
        <strain evidence="2 3">SL-4</strain>
    </source>
</reference>
<dbReference type="Pfam" id="PF08240">
    <property type="entry name" value="ADH_N"/>
    <property type="match status" value="1"/>
</dbReference>
<evidence type="ECO:0000313" key="3">
    <source>
        <dbReference type="Proteomes" id="UP000450457"/>
    </source>
</evidence>
<dbReference type="GO" id="GO:0016491">
    <property type="term" value="F:oxidoreductase activity"/>
    <property type="evidence" value="ECO:0007669"/>
    <property type="project" value="InterPro"/>
</dbReference>
<dbReference type="InterPro" id="IPR052711">
    <property type="entry name" value="Zinc_ADH-like"/>
</dbReference>
<dbReference type="OrthoDB" id="9787435at2"/>
<name>A0A845FBF3_9BACI</name>
<dbReference type="Gene3D" id="3.90.180.10">
    <property type="entry name" value="Medium-chain alcohol dehydrogenases, catalytic domain"/>
    <property type="match status" value="1"/>
</dbReference>
<dbReference type="AlphaFoldDB" id="A0A845FBF3"/>
<organism evidence="2 3">
    <name type="scientific">Halobacillus litoralis</name>
    <dbReference type="NCBI Taxonomy" id="45668"/>
    <lineage>
        <taxon>Bacteria</taxon>
        <taxon>Bacillati</taxon>
        <taxon>Bacillota</taxon>
        <taxon>Bacilli</taxon>
        <taxon>Bacillales</taxon>
        <taxon>Bacillaceae</taxon>
        <taxon>Halobacillus</taxon>
    </lineage>
</organism>
<dbReference type="Proteomes" id="UP000450457">
    <property type="component" value="Unassembled WGS sequence"/>
</dbReference>
<dbReference type="InterPro" id="IPR020843">
    <property type="entry name" value="ER"/>
</dbReference>
<comment type="caution">
    <text evidence="2">The sequence shown here is derived from an EMBL/GenBank/DDBJ whole genome shotgun (WGS) entry which is preliminary data.</text>
</comment>
<dbReference type="SUPFAM" id="SSF51735">
    <property type="entry name" value="NAD(P)-binding Rossmann-fold domains"/>
    <property type="match status" value="1"/>
</dbReference>
<proteinExistence type="predicted"/>
<sequence>MRAIVHEGKEGLEGLKVSEIPEAQIRDNEVRVKVHTAGMNRRDLAVVTKRHKADDPALIPGSDASGTVETVGKNVTKFRKGDEVIVNPGLGWQRNSDAPPEGFEIVGLPDHGTFAEYYTCTEDHLEQKPEHLSFEEAGVLPLAALTAYRALFTRGNLRADQTIMLPGIGSGVLTFCLKFAKAIGARVIVTSRSESKQEEALKLGADVAISTEEDWKKALASEQVDLLIETIGNATFNKSLEIVRKGGTIVTFGSTTEDEVTINIRQFFYGQYNLLGSTMGSAEELREMLRFISEHKIKPQVDKIFTMDQYKEAFEYIQDSKNFGKIAFQVCK</sequence>
<dbReference type="SMART" id="SM00829">
    <property type="entry name" value="PKS_ER"/>
    <property type="match status" value="1"/>
</dbReference>
<feature type="domain" description="Enoyl reductase (ER)" evidence="1">
    <location>
        <begin position="11"/>
        <end position="328"/>
    </location>
</feature>
<dbReference type="InterPro" id="IPR011032">
    <property type="entry name" value="GroES-like_sf"/>
</dbReference>
<dbReference type="PANTHER" id="PTHR45033:SF3">
    <property type="entry name" value="DEHYDROGENASE, PUTATIVE (AFU_ORTHOLOGUE AFUA_2G13270)-RELATED"/>
    <property type="match status" value="1"/>
</dbReference>
<accession>A0A845FBF3</accession>
<dbReference type="RefSeq" id="WP_160913417.1">
    <property type="nucleotide sequence ID" value="NZ_WMFA01000002.1"/>
</dbReference>
<evidence type="ECO:0000313" key="2">
    <source>
        <dbReference type="EMBL" id="MYL71114.1"/>
    </source>
</evidence>
<dbReference type="Pfam" id="PF00107">
    <property type="entry name" value="ADH_zinc_N"/>
    <property type="match status" value="1"/>
</dbReference>
<gene>
    <name evidence="2" type="ORF">GLW00_09630</name>
</gene>
<dbReference type="PANTHER" id="PTHR45033">
    <property type="match status" value="1"/>
</dbReference>
<dbReference type="GeneID" id="78007256"/>
<dbReference type="SUPFAM" id="SSF50129">
    <property type="entry name" value="GroES-like"/>
    <property type="match status" value="1"/>
</dbReference>
<dbReference type="Gene3D" id="3.40.50.720">
    <property type="entry name" value="NAD(P)-binding Rossmann-like Domain"/>
    <property type="match status" value="1"/>
</dbReference>
<dbReference type="InterPro" id="IPR013154">
    <property type="entry name" value="ADH-like_N"/>
</dbReference>
<dbReference type="InterPro" id="IPR036291">
    <property type="entry name" value="NAD(P)-bd_dom_sf"/>
</dbReference>
<dbReference type="EMBL" id="WMFA01000002">
    <property type="protein sequence ID" value="MYL71114.1"/>
    <property type="molecule type" value="Genomic_DNA"/>
</dbReference>